<dbReference type="EMBL" id="CAAALY010040177">
    <property type="protein sequence ID" value="VEL19118.1"/>
    <property type="molecule type" value="Genomic_DNA"/>
</dbReference>
<proteinExistence type="predicted"/>
<reference evidence="1" key="1">
    <citation type="submission" date="2018-11" db="EMBL/GenBank/DDBJ databases">
        <authorList>
            <consortium name="Pathogen Informatics"/>
        </authorList>
    </citation>
    <scope>NUCLEOTIDE SEQUENCE</scope>
</reference>
<organism evidence="1 2">
    <name type="scientific">Protopolystoma xenopodis</name>
    <dbReference type="NCBI Taxonomy" id="117903"/>
    <lineage>
        <taxon>Eukaryota</taxon>
        <taxon>Metazoa</taxon>
        <taxon>Spiralia</taxon>
        <taxon>Lophotrochozoa</taxon>
        <taxon>Platyhelminthes</taxon>
        <taxon>Monogenea</taxon>
        <taxon>Polyopisthocotylea</taxon>
        <taxon>Polystomatidea</taxon>
        <taxon>Polystomatidae</taxon>
        <taxon>Protopolystoma</taxon>
    </lineage>
</organism>
<comment type="caution">
    <text evidence="1">The sequence shown here is derived from an EMBL/GenBank/DDBJ whole genome shotgun (WGS) entry which is preliminary data.</text>
</comment>
<keyword evidence="2" id="KW-1185">Reference proteome</keyword>
<gene>
    <name evidence="1" type="ORF">PXEA_LOCUS12558</name>
</gene>
<sequence>MLDSALSRGGALPPFAIEFSCSCEATRYAGAATFQILSNTGRFGDSHPVGRSNWYTSSRATPNSGHEEILEESNHRLLSASNMLYNFAAWRYASHWHNVLTRAGLRLLANWAYYRSHQASGVVEGVGTHQSISLSPLPVVIHPIGCLSVWLHLLFRWNRPARMWISHRP</sequence>
<dbReference type="Proteomes" id="UP000784294">
    <property type="component" value="Unassembled WGS sequence"/>
</dbReference>
<evidence type="ECO:0000313" key="1">
    <source>
        <dbReference type="EMBL" id="VEL19118.1"/>
    </source>
</evidence>
<protein>
    <submittedName>
        <fullName evidence="1">Uncharacterized protein</fullName>
    </submittedName>
</protein>
<dbReference type="AlphaFoldDB" id="A0A448WSI4"/>
<name>A0A448WSI4_9PLAT</name>
<evidence type="ECO:0000313" key="2">
    <source>
        <dbReference type="Proteomes" id="UP000784294"/>
    </source>
</evidence>
<accession>A0A448WSI4</accession>